<comment type="similarity">
    <text evidence="10">Belongs to the peroxiredoxin family. BCP/PrxQ subfamily.</text>
</comment>
<dbReference type="PROSITE" id="PS51352">
    <property type="entry name" value="THIOREDOXIN_2"/>
    <property type="match status" value="1"/>
</dbReference>
<evidence type="ECO:0000256" key="2">
    <source>
        <dbReference type="ARBA" id="ARBA00011245"/>
    </source>
</evidence>
<dbReference type="InterPro" id="IPR050924">
    <property type="entry name" value="Peroxiredoxin_BCP/PrxQ"/>
</dbReference>
<dbReference type="PANTHER" id="PTHR42801">
    <property type="entry name" value="THIOREDOXIN-DEPENDENT PEROXIDE REDUCTASE"/>
    <property type="match status" value="1"/>
</dbReference>
<organism evidence="15 16">
    <name type="scientific">Peribacillus simplex</name>
    <dbReference type="NCBI Taxonomy" id="1478"/>
    <lineage>
        <taxon>Bacteria</taxon>
        <taxon>Bacillati</taxon>
        <taxon>Bacillota</taxon>
        <taxon>Bacilli</taxon>
        <taxon>Bacillales</taxon>
        <taxon>Bacillaceae</taxon>
        <taxon>Peribacillus</taxon>
    </lineage>
</organism>
<comment type="catalytic activity">
    <reaction evidence="12">
        <text>a hydroperoxide + [thioredoxin]-dithiol = an alcohol + [thioredoxin]-disulfide + H2O</text>
        <dbReference type="Rhea" id="RHEA:62620"/>
        <dbReference type="Rhea" id="RHEA-COMP:10698"/>
        <dbReference type="Rhea" id="RHEA-COMP:10700"/>
        <dbReference type="ChEBI" id="CHEBI:15377"/>
        <dbReference type="ChEBI" id="CHEBI:29950"/>
        <dbReference type="ChEBI" id="CHEBI:30879"/>
        <dbReference type="ChEBI" id="CHEBI:35924"/>
        <dbReference type="ChEBI" id="CHEBI:50058"/>
        <dbReference type="EC" id="1.11.1.24"/>
    </reaction>
</comment>
<evidence type="ECO:0000256" key="5">
    <source>
        <dbReference type="ARBA" id="ARBA00022862"/>
    </source>
</evidence>
<evidence type="ECO:0000256" key="6">
    <source>
        <dbReference type="ARBA" id="ARBA00023002"/>
    </source>
</evidence>
<dbReference type="Proteomes" id="UP000185829">
    <property type="component" value="Unassembled WGS sequence"/>
</dbReference>
<keyword evidence="7" id="KW-1015">Disulfide bond</keyword>
<dbReference type="CDD" id="cd03017">
    <property type="entry name" value="PRX_BCP"/>
    <property type="match status" value="1"/>
</dbReference>
<dbReference type="PIRSF" id="PIRSF000239">
    <property type="entry name" value="AHPC"/>
    <property type="match status" value="1"/>
</dbReference>
<evidence type="ECO:0000313" key="16">
    <source>
        <dbReference type="Proteomes" id="UP000185829"/>
    </source>
</evidence>
<reference evidence="15 16" key="1">
    <citation type="submission" date="2017-01" db="EMBL/GenBank/DDBJ databases">
        <authorList>
            <person name="Varghese N."/>
            <person name="Submissions S."/>
        </authorList>
    </citation>
    <scope>NUCLEOTIDE SEQUENCE [LARGE SCALE GENOMIC DNA]</scope>
    <source>
        <strain evidence="15 16">RUG2-6</strain>
    </source>
</reference>
<dbReference type="NCBIfam" id="NF006960">
    <property type="entry name" value="PRK09437.1"/>
    <property type="match status" value="1"/>
</dbReference>
<dbReference type="EMBL" id="FTMX01000007">
    <property type="protein sequence ID" value="SIR95431.1"/>
    <property type="molecule type" value="Genomic_DNA"/>
</dbReference>
<feature type="domain" description="Thioredoxin" evidence="14">
    <location>
        <begin position="25"/>
        <end position="178"/>
    </location>
</feature>
<evidence type="ECO:0000256" key="8">
    <source>
        <dbReference type="ARBA" id="ARBA00023284"/>
    </source>
</evidence>
<keyword evidence="8" id="KW-0676">Redox-active center</keyword>
<accession>A0A9X8WMK1</accession>
<comment type="function">
    <text evidence="1">Thiol-specific peroxidase that catalyzes the reduction of hydrogen peroxide and organic hydroperoxides to water and alcohols, respectively. Plays a role in cell protection against oxidative stress by detoxifying peroxides and as sensor of hydrogen peroxide-mediated signaling events.</text>
</comment>
<evidence type="ECO:0000256" key="7">
    <source>
        <dbReference type="ARBA" id="ARBA00023157"/>
    </source>
</evidence>
<evidence type="ECO:0000256" key="10">
    <source>
        <dbReference type="ARBA" id="ARBA00038489"/>
    </source>
</evidence>
<evidence type="ECO:0000256" key="1">
    <source>
        <dbReference type="ARBA" id="ARBA00003330"/>
    </source>
</evidence>
<dbReference type="GO" id="GO:0045454">
    <property type="term" value="P:cell redox homeostasis"/>
    <property type="evidence" value="ECO:0007669"/>
    <property type="project" value="TreeGrafter"/>
</dbReference>
<comment type="subunit">
    <text evidence="2">Monomer.</text>
</comment>
<proteinExistence type="inferred from homology"/>
<dbReference type="GO" id="GO:0005737">
    <property type="term" value="C:cytoplasm"/>
    <property type="evidence" value="ECO:0007669"/>
    <property type="project" value="TreeGrafter"/>
</dbReference>
<gene>
    <name evidence="15" type="ORF">SAMN05878482_107301</name>
</gene>
<dbReference type="GO" id="GO:0034599">
    <property type="term" value="P:cellular response to oxidative stress"/>
    <property type="evidence" value="ECO:0007669"/>
    <property type="project" value="TreeGrafter"/>
</dbReference>
<dbReference type="PANTHER" id="PTHR42801:SF4">
    <property type="entry name" value="AHPC_TSA FAMILY PROTEIN"/>
    <property type="match status" value="1"/>
</dbReference>
<name>A0A9X8WMK1_9BACI</name>
<dbReference type="Gene3D" id="3.40.30.10">
    <property type="entry name" value="Glutaredoxin"/>
    <property type="match status" value="1"/>
</dbReference>
<comment type="caution">
    <text evidence="15">The sequence shown here is derived from an EMBL/GenBank/DDBJ whole genome shotgun (WGS) entry which is preliminary data.</text>
</comment>
<dbReference type="InterPro" id="IPR024706">
    <property type="entry name" value="Peroxiredoxin_AhpC-typ"/>
</dbReference>
<evidence type="ECO:0000256" key="11">
    <source>
        <dbReference type="ARBA" id="ARBA00041373"/>
    </source>
</evidence>
<evidence type="ECO:0000256" key="13">
    <source>
        <dbReference type="PIRSR" id="PIRSR000239-1"/>
    </source>
</evidence>
<dbReference type="FunFam" id="3.40.30.10:FF:000007">
    <property type="entry name" value="Thioredoxin-dependent thiol peroxidase"/>
    <property type="match status" value="1"/>
</dbReference>
<dbReference type="AlphaFoldDB" id="A0A9X8WMK1"/>
<feature type="active site" description="Cysteine sulfenic acid (-SOH) intermediate; for peroxidase activity" evidence="13">
    <location>
        <position position="67"/>
    </location>
</feature>
<evidence type="ECO:0000259" key="14">
    <source>
        <dbReference type="PROSITE" id="PS51352"/>
    </source>
</evidence>
<protein>
    <recommendedName>
        <fullName evidence="3">thioredoxin-dependent peroxiredoxin</fullName>
        <ecNumber evidence="3">1.11.1.24</ecNumber>
    </recommendedName>
    <alternativeName>
        <fullName evidence="11">Bacterioferritin comigratory protein</fullName>
    </alternativeName>
    <alternativeName>
        <fullName evidence="9">Thioredoxin peroxidase</fullName>
    </alternativeName>
</protein>
<keyword evidence="6" id="KW-0560">Oxidoreductase</keyword>
<dbReference type="InterPro" id="IPR013766">
    <property type="entry name" value="Thioredoxin_domain"/>
</dbReference>
<evidence type="ECO:0000313" key="15">
    <source>
        <dbReference type="EMBL" id="SIR95431.1"/>
    </source>
</evidence>
<dbReference type="InterPro" id="IPR000866">
    <property type="entry name" value="AhpC/TSA"/>
</dbReference>
<sequence length="178" mass="20354">MKVVFLSIIGYSYHNERNGGYNMTVKIGEKAPDFKLPANNGEMVSLSDFKGKNIVLYFYPKDMTPGCTTEACDFRDHNEQFEELNAVIIGISPDPAARHEKFIEKYGLPFLLLADENHEAAESFAVWQLKKNFGKEYMGIERSTFLIDKAGKVVKEWRKVKVKGHVEEALETLRDLEK</sequence>
<keyword evidence="4" id="KW-0575">Peroxidase</keyword>
<dbReference type="SUPFAM" id="SSF52833">
    <property type="entry name" value="Thioredoxin-like"/>
    <property type="match status" value="1"/>
</dbReference>
<dbReference type="Pfam" id="PF00578">
    <property type="entry name" value="AhpC-TSA"/>
    <property type="match status" value="1"/>
</dbReference>
<keyword evidence="5" id="KW-0049">Antioxidant</keyword>
<evidence type="ECO:0000256" key="4">
    <source>
        <dbReference type="ARBA" id="ARBA00022559"/>
    </source>
</evidence>
<dbReference type="EC" id="1.11.1.24" evidence="3"/>
<dbReference type="InterPro" id="IPR036249">
    <property type="entry name" value="Thioredoxin-like_sf"/>
</dbReference>
<dbReference type="GO" id="GO:0008379">
    <property type="term" value="F:thioredoxin peroxidase activity"/>
    <property type="evidence" value="ECO:0007669"/>
    <property type="project" value="TreeGrafter"/>
</dbReference>
<evidence type="ECO:0000256" key="9">
    <source>
        <dbReference type="ARBA" id="ARBA00032824"/>
    </source>
</evidence>
<evidence type="ECO:0000256" key="12">
    <source>
        <dbReference type="ARBA" id="ARBA00049091"/>
    </source>
</evidence>
<evidence type="ECO:0000256" key="3">
    <source>
        <dbReference type="ARBA" id="ARBA00013017"/>
    </source>
</evidence>